<dbReference type="PROSITE" id="PS51257">
    <property type="entry name" value="PROKAR_LIPOPROTEIN"/>
    <property type="match status" value="1"/>
</dbReference>
<reference evidence="8 9" key="1">
    <citation type="submission" date="2021-01" db="EMBL/GenBank/DDBJ databases">
        <title>Chryseolinea sp. Jin1 Genome sequencing and assembly.</title>
        <authorList>
            <person name="Kim I."/>
        </authorList>
    </citation>
    <scope>NUCLEOTIDE SEQUENCE [LARGE SCALE GENOMIC DNA]</scope>
    <source>
        <strain evidence="8 9">Jin1</strain>
    </source>
</reference>
<gene>
    <name evidence="8" type="ORF">JI741_04940</name>
</gene>
<evidence type="ECO:0000256" key="5">
    <source>
        <dbReference type="ARBA" id="ARBA00023237"/>
    </source>
</evidence>
<name>A0ABS1KM83_9BACT</name>
<evidence type="ECO:0000313" key="9">
    <source>
        <dbReference type="Proteomes" id="UP000613030"/>
    </source>
</evidence>
<sequence>MKKKVSILFAATVVLMTGCNDFLSETPDNRASLDSKEKIAELLVTAYPEANYIPFCEALSDNVEDNFGGTEDVTNGDPWFWRDASATWQDSPEFYWNGCYTAIAAANHALRAIRQSNDSTFYDAQKGEALLARAYSHFMLVSLFAKMYDPQTATGDQGIPYVTDPETVSLKLYDRKTVAYVYAMIEKDLTEGLPLIDDHAYEGSGTNGANLARFHFTRAASHAFATRFYLFKKEYDKVIEHANAVLNVNDIPSMLRPWTTTYRTLTSNELTLTYTRSTEKANLLLCDTQSNWGTSFNQLRYSTGAVRRAEMFFLNNPAAGNYAYSTYYTNTGVNFVFKFREHFVRTGMNASTGYSYAIIPLFSVEEVLLSRAEALAMQVQLHEALDDMNRFISMRVLNYDPKVNNVTFNRLYNLYEETDNKKAIVRGILELRRVEFLHEGLRWFDILRHKIPVTHTSYDGQSLTLGPNDPRRTLQIPAEAISVGGLNPNPR</sequence>
<keyword evidence="4" id="KW-0472">Membrane</keyword>
<evidence type="ECO:0000256" key="1">
    <source>
        <dbReference type="ARBA" id="ARBA00004442"/>
    </source>
</evidence>
<keyword evidence="3" id="KW-0732">Signal</keyword>
<evidence type="ECO:0000256" key="4">
    <source>
        <dbReference type="ARBA" id="ARBA00023136"/>
    </source>
</evidence>
<dbReference type="RefSeq" id="WP_202007879.1">
    <property type="nucleotide sequence ID" value="NZ_JAERRB010000001.1"/>
</dbReference>
<comment type="caution">
    <text evidence="8">The sequence shown here is derived from an EMBL/GenBank/DDBJ whole genome shotgun (WGS) entry which is preliminary data.</text>
</comment>
<dbReference type="Pfam" id="PF14322">
    <property type="entry name" value="SusD-like_3"/>
    <property type="match status" value="1"/>
</dbReference>
<evidence type="ECO:0000259" key="6">
    <source>
        <dbReference type="Pfam" id="PF07980"/>
    </source>
</evidence>
<dbReference type="Pfam" id="PF07980">
    <property type="entry name" value="SusD_RagB"/>
    <property type="match status" value="1"/>
</dbReference>
<evidence type="ECO:0000313" key="8">
    <source>
        <dbReference type="EMBL" id="MBL0740551.1"/>
    </source>
</evidence>
<evidence type="ECO:0000256" key="3">
    <source>
        <dbReference type="ARBA" id="ARBA00022729"/>
    </source>
</evidence>
<dbReference type="SUPFAM" id="SSF48452">
    <property type="entry name" value="TPR-like"/>
    <property type="match status" value="1"/>
</dbReference>
<evidence type="ECO:0000256" key="2">
    <source>
        <dbReference type="ARBA" id="ARBA00006275"/>
    </source>
</evidence>
<dbReference type="EMBL" id="JAERRB010000001">
    <property type="protein sequence ID" value="MBL0740551.1"/>
    <property type="molecule type" value="Genomic_DNA"/>
</dbReference>
<dbReference type="InterPro" id="IPR012944">
    <property type="entry name" value="SusD_RagB_dom"/>
</dbReference>
<dbReference type="Gene3D" id="1.25.40.390">
    <property type="match status" value="1"/>
</dbReference>
<feature type="domain" description="SusD-like N-terminal" evidence="7">
    <location>
        <begin position="21"/>
        <end position="230"/>
    </location>
</feature>
<dbReference type="InterPro" id="IPR033985">
    <property type="entry name" value="SusD-like_N"/>
</dbReference>
<feature type="domain" description="RagB/SusD" evidence="6">
    <location>
        <begin position="324"/>
        <end position="458"/>
    </location>
</feature>
<dbReference type="Proteomes" id="UP000613030">
    <property type="component" value="Unassembled WGS sequence"/>
</dbReference>
<comment type="similarity">
    <text evidence="2">Belongs to the SusD family.</text>
</comment>
<keyword evidence="5" id="KW-0998">Cell outer membrane</keyword>
<organism evidence="8 9">
    <name type="scientific">Chryseolinea lacunae</name>
    <dbReference type="NCBI Taxonomy" id="2801331"/>
    <lineage>
        <taxon>Bacteria</taxon>
        <taxon>Pseudomonadati</taxon>
        <taxon>Bacteroidota</taxon>
        <taxon>Cytophagia</taxon>
        <taxon>Cytophagales</taxon>
        <taxon>Fulvivirgaceae</taxon>
        <taxon>Chryseolinea</taxon>
    </lineage>
</organism>
<comment type="subcellular location">
    <subcellularLocation>
        <location evidence="1">Cell outer membrane</location>
    </subcellularLocation>
</comment>
<accession>A0ABS1KM83</accession>
<keyword evidence="9" id="KW-1185">Reference proteome</keyword>
<dbReference type="InterPro" id="IPR011990">
    <property type="entry name" value="TPR-like_helical_dom_sf"/>
</dbReference>
<proteinExistence type="inferred from homology"/>
<protein>
    <submittedName>
        <fullName evidence="8">RagB/SusD family nutrient uptake outer membrane protein</fullName>
    </submittedName>
</protein>
<evidence type="ECO:0000259" key="7">
    <source>
        <dbReference type="Pfam" id="PF14322"/>
    </source>
</evidence>